<sequence length="110" mass="12939">MTDQQKAEFIRLRIDEGCSLKTIAAKMNTDALTVVSWESELEPELYAHRRLYIDQQLHERQVDAAHRVDYLVDTYERMAAELKKRDFSGLPTDKLYFMLNDLFDVIKKAL</sequence>
<comment type="caution">
    <text evidence="1">The sequence shown here is derived from an EMBL/GenBank/DDBJ whole genome shotgun (WGS) entry which is preliminary data.</text>
</comment>
<proteinExistence type="predicted"/>
<dbReference type="Proteomes" id="UP000886005">
    <property type="component" value="Unassembled WGS sequence"/>
</dbReference>
<organism evidence="1">
    <name type="scientific">Caldithrix abyssi</name>
    <dbReference type="NCBI Taxonomy" id="187145"/>
    <lineage>
        <taxon>Bacteria</taxon>
        <taxon>Pseudomonadati</taxon>
        <taxon>Calditrichota</taxon>
        <taxon>Calditrichia</taxon>
        <taxon>Calditrichales</taxon>
        <taxon>Calditrichaceae</taxon>
        <taxon>Caldithrix</taxon>
    </lineage>
</organism>
<accession>A0A7V1PVP9</accession>
<dbReference type="EMBL" id="DRLD01000308">
    <property type="protein sequence ID" value="HED11206.1"/>
    <property type="molecule type" value="Genomic_DNA"/>
</dbReference>
<evidence type="ECO:0000313" key="1">
    <source>
        <dbReference type="EMBL" id="HED11206.1"/>
    </source>
</evidence>
<reference evidence="1" key="1">
    <citation type="journal article" date="2020" name="mSystems">
        <title>Genome- and Community-Level Interaction Insights into Carbon Utilization and Element Cycling Functions of Hydrothermarchaeota in Hydrothermal Sediment.</title>
        <authorList>
            <person name="Zhou Z."/>
            <person name="Liu Y."/>
            <person name="Xu W."/>
            <person name="Pan J."/>
            <person name="Luo Z.H."/>
            <person name="Li M."/>
        </authorList>
    </citation>
    <scope>NUCLEOTIDE SEQUENCE [LARGE SCALE GENOMIC DNA]</scope>
    <source>
        <strain evidence="1">HyVt-456</strain>
    </source>
</reference>
<dbReference type="AlphaFoldDB" id="A0A7V1PVP9"/>
<gene>
    <name evidence="1" type="ORF">ENJ10_11005</name>
</gene>
<name>A0A7V1PVP9_CALAY</name>
<protein>
    <submittedName>
        <fullName evidence="1">Uncharacterized protein</fullName>
    </submittedName>
</protein>